<accession>A0AAW0LVE2</accession>
<dbReference type="EMBL" id="PKMF04000049">
    <property type="protein sequence ID" value="KAK7855127.1"/>
    <property type="molecule type" value="Genomic_DNA"/>
</dbReference>
<reference evidence="3 4" key="1">
    <citation type="journal article" date="2018" name="Sci. Data">
        <title>The draft genome sequence of cork oak.</title>
        <authorList>
            <person name="Ramos A.M."/>
            <person name="Usie A."/>
            <person name="Barbosa P."/>
            <person name="Barros P.M."/>
            <person name="Capote T."/>
            <person name="Chaves I."/>
            <person name="Simoes F."/>
            <person name="Abreu I."/>
            <person name="Carrasquinho I."/>
            <person name="Faro C."/>
            <person name="Guimaraes J.B."/>
            <person name="Mendonca D."/>
            <person name="Nobrega F."/>
            <person name="Rodrigues L."/>
            <person name="Saibo N.J.M."/>
            <person name="Varela M.C."/>
            <person name="Egas C."/>
            <person name="Matos J."/>
            <person name="Miguel C.M."/>
            <person name="Oliveira M.M."/>
            <person name="Ricardo C.P."/>
            <person name="Goncalves S."/>
        </authorList>
    </citation>
    <scope>NUCLEOTIDE SEQUENCE [LARGE SCALE GENOMIC DNA]</scope>
    <source>
        <strain evidence="4">cv. HL8</strain>
    </source>
</reference>
<dbReference type="PANTHER" id="PTHR33878:SF1">
    <property type="entry name" value="OS08G0559000 PROTEIN"/>
    <property type="match status" value="1"/>
</dbReference>
<evidence type="ECO:0000313" key="4">
    <source>
        <dbReference type="Proteomes" id="UP000237347"/>
    </source>
</evidence>
<evidence type="ECO:0000256" key="2">
    <source>
        <dbReference type="SAM" id="Phobius"/>
    </source>
</evidence>
<dbReference type="PANTHER" id="PTHR33878">
    <property type="entry name" value="OS08G0559000 PROTEIN"/>
    <property type="match status" value="1"/>
</dbReference>
<feature type="region of interest" description="Disordered" evidence="1">
    <location>
        <begin position="54"/>
        <end position="95"/>
    </location>
</feature>
<keyword evidence="2" id="KW-0812">Transmembrane</keyword>
<feature type="compositionally biased region" description="Low complexity" evidence="1">
    <location>
        <begin position="75"/>
        <end position="92"/>
    </location>
</feature>
<comment type="caution">
    <text evidence="3">The sequence shown here is derived from an EMBL/GenBank/DDBJ whole genome shotgun (WGS) entry which is preliminary data.</text>
</comment>
<dbReference type="Proteomes" id="UP000237347">
    <property type="component" value="Unassembled WGS sequence"/>
</dbReference>
<dbReference type="InterPro" id="IPR045284">
    <property type="entry name" value="At2g27730-like"/>
</dbReference>
<evidence type="ECO:0000313" key="3">
    <source>
        <dbReference type="EMBL" id="KAK7855127.1"/>
    </source>
</evidence>
<keyword evidence="2" id="KW-1133">Transmembrane helix</keyword>
<keyword evidence="4" id="KW-1185">Reference proteome</keyword>
<protein>
    <recommendedName>
        <fullName evidence="5">Copper ion binding protein</fullName>
    </recommendedName>
</protein>
<keyword evidence="2" id="KW-0472">Membrane</keyword>
<feature type="compositionally biased region" description="Basic and acidic residues" evidence="1">
    <location>
        <begin position="54"/>
        <end position="68"/>
    </location>
</feature>
<feature type="transmembrane region" description="Helical" evidence="2">
    <location>
        <begin position="103"/>
        <end position="120"/>
    </location>
</feature>
<gene>
    <name evidence="3" type="ORF">CFP56_029795</name>
</gene>
<evidence type="ECO:0000256" key="1">
    <source>
        <dbReference type="SAM" id="MobiDB-lite"/>
    </source>
</evidence>
<sequence length="131" mass="14233">MDLNMYRENKPIAMATRIATRFVSRRFSSGGKVLSEEERAAENVYIKKVEQEKLEKLARKGPKPEEKPATSSGGSATDAKPTSSSSASGASTEKVSTDKYRNYAVLAGTITVLASLGWYLKGTAKKPEVQD</sequence>
<proteinExistence type="predicted"/>
<evidence type="ECO:0008006" key="5">
    <source>
        <dbReference type="Google" id="ProtNLM"/>
    </source>
</evidence>
<name>A0AAW0LVE2_QUESU</name>
<dbReference type="AlphaFoldDB" id="A0AAW0LVE2"/>
<organism evidence="3 4">
    <name type="scientific">Quercus suber</name>
    <name type="common">Cork oak</name>
    <dbReference type="NCBI Taxonomy" id="58331"/>
    <lineage>
        <taxon>Eukaryota</taxon>
        <taxon>Viridiplantae</taxon>
        <taxon>Streptophyta</taxon>
        <taxon>Embryophyta</taxon>
        <taxon>Tracheophyta</taxon>
        <taxon>Spermatophyta</taxon>
        <taxon>Magnoliopsida</taxon>
        <taxon>eudicotyledons</taxon>
        <taxon>Gunneridae</taxon>
        <taxon>Pentapetalae</taxon>
        <taxon>rosids</taxon>
        <taxon>fabids</taxon>
        <taxon>Fagales</taxon>
        <taxon>Fagaceae</taxon>
        <taxon>Quercus</taxon>
    </lineage>
</organism>